<dbReference type="PROSITE" id="PS50035">
    <property type="entry name" value="PLD"/>
    <property type="match status" value="1"/>
</dbReference>
<dbReference type="PANTHER" id="PTHR21248:SF12">
    <property type="entry name" value="CARDIOLIPIN SYNTHASE C"/>
    <property type="match status" value="1"/>
</dbReference>
<keyword evidence="4" id="KW-1185">Reference proteome</keyword>
<dbReference type="SMART" id="SM00155">
    <property type="entry name" value="PLDc"/>
    <property type="match status" value="2"/>
</dbReference>
<organism evidence="3 4">
    <name type="scientific">Peredibacter starrii</name>
    <dbReference type="NCBI Taxonomy" id="28202"/>
    <lineage>
        <taxon>Bacteria</taxon>
        <taxon>Pseudomonadati</taxon>
        <taxon>Bdellovibrionota</taxon>
        <taxon>Bacteriovoracia</taxon>
        <taxon>Bacteriovoracales</taxon>
        <taxon>Bacteriovoracaceae</taxon>
        <taxon>Peredibacter</taxon>
    </lineage>
</organism>
<dbReference type="GO" id="GO:0030572">
    <property type="term" value="F:phosphatidyltransferase activity"/>
    <property type="evidence" value="ECO:0007669"/>
    <property type="project" value="UniProtKB-ARBA"/>
</dbReference>
<dbReference type="PROSITE" id="PS51257">
    <property type="entry name" value="PROKAR_LIPOPROTEIN"/>
    <property type="match status" value="1"/>
</dbReference>
<protein>
    <submittedName>
        <fullName evidence="3">Phosphatidylserine/phosphatidylglycerophosphate/ cardiolipin synthase family protein</fullName>
    </submittedName>
</protein>
<dbReference type="InterPro" id="IPR001736">
    <property type="entry name" value="PLipase_D/transphosphatidylase"/>
</dbReference>
<evidence type="ECO:0000256" key="1">
    <source>
        <dbReference type="SAM" id="SignalP"/>
    </source>
</evidence>
<dbReference type="InterPro" id="IPR025202">
    <property type="entry name" value="PLD-like_dom"/>
</dbReference>
<feature type="domain" description="PLD phosphodiesterase" evidence="2">
    <location>
        <begin position="323"/>
        <end position="350"/>
    </location>
</feature>
<name>A0AAX4HNS3_9BACT</name>
<proteinExistence type="predicted"/>
<dbReference type="SUPFAM" id="SSF56024">
    <property type="entry name" value="Phospholipase D/nuclease"/>
    <property type="match status" value="2"/>
</dbReference>
<dbReference type="AlphaFoldDB" id="A0AAX4HNS3"/>
<dbReference type="GO" id="GO:0032049">
    <property type="term" value="P:cardiolipin biosynthetic process"/>
    <property type="evidence" value="ECO:0007669"/>
    <property type="project" value="UniProtKB-ARBA"/>
</dbReference>
<reference evidence="3 4" key="1">
    <citation type="submission" date="2023-11" db="EMBL/GenBank/DDBJ databases">
        <title>Peredibacter starrii A3.12.</title>
        <authorList>
            <person name="Mitchell R.J."/>
        </authorList>
    </citation>
    <scope>NUCLEOTIDE SEQUENCE [LARGE SCALE GENOMIC DNA]</scope>
    <source>
        <strain evidence="3 4">A3.12</strain>
    </source>
</reference>
<feature type="chain" id="PRO_5043858934" evidence="1">
    <location>
        <begin position="24"/>
        <end position="419"/>
    </location>
</feature>
<evidence type="ECO:0000259" key="2">
    <source>
        <dbReference type="PROSITE" id="PS50035"/>
    </source>
</evidence>
<dbReference type="PANTHER" id="PTHR21248">
    <property type="entry name" value="CARDIOLIPIN SYNTHASE"/>
    <property type="match status" value="1"/>
</dbReference>
<dbReference type="KEGG" id="psti:SOO65_19585"/>
<evidence type="ECO:0000313" key="4">
    <source>
        <dbReference type="Proteomes" id="UP001324634"/>
    </source>
</evidence>
<accession>A0AAX4HNS3</accession>
<dbReference type="Pfam" id="PF13091">
    <property type="entry name" value="PLDc_2"/>
    <property type="match status" value="2"/>
</dbReference>
<dbReference type="Gene3D" id="3.30.870.10">
    <property type="entry name" value="Endonuclease Chain A"/>
    <property type="match status" value="2"/>
</dbReference>
<dbReference type="EMBL" id="CP139487">
    <property type="protein sequence ID" value="WPU64901.1"/>
    <property type="molecule type" value="Genomic_DNA"/>
</dbReference>
<keyword evidence="1" id="KW-0732">Signal</keyword>
<dbReference type="RefSeq" id="WP_321394589.1">
    <property type="nucleotide sequence ID" value="NZ_CP139487.1"/>
</dbReference>
<feature type="signal peptide" evidence="1">
    <location>
        <begin position="1"/>
        <end position="23"/>
    </location>
</feature>
<dbReference type="PIRSF" id="PIRSF000850">
    <property type="entry name" value="Phospholipase_D_PSS"/>
    <property type="match status" value="1"/>
</dbReference>
<gene>
    <name evidence="3" type="ORF">SOO65_19585</name>
</gene>
<sequence length="419" mass="47345">MSCLKHIHLTLIALLLACSSASAEEVSLLLNRLQAQSVREQMIMNEKKFLYLNTYLFDLDDFGQKTIGLLVDAARRGVKVTMVVDGIGKGVTYHSAVVEVLRKNGIDVKVYNPKIRHLPEINNRNHQKALIGSDAVITGDRNMTASYFKRRAPNNYISAEVKVTGKPADEARQTFQNLLMKEEIRNPVTVVTNAEIDLAAKDVDSWIKKAKEEHLPPKKMLTVKPESVKYIADLPDIKKQAGIHREILKMLDEAKTSIDIMNPYVLLTDEFKGSLQKALDRGVKVRILSNSSVSNDVYLMGVAWDARKEELVKMGIETFELKPKHFIHAKTIVVDNEKTYIGSFNMDPRSQNINLENGVIVKDKQLAEKLSVHNSRIQKYFMDKVEVVDVKKLSAKDAAKHCTRKGFYKLITKAFEPVL</sequence>
<evidence type="ECO:0000313" key="3">
    <source>
        <dbReference type="EMBL" id="WPU64901.1"/>
    </source>
</evidence>
<dbReference type="Proteomes" id="UP001324634">
    <property type="component" value="Chromosome"/>
</dbReference>